<evidence type="ECO:0000313" key="18">
    <source>
        <dbReference type="EMBL" id="TMQ52208.1"/>
    </source>
</evidence>
<keyword evidence="9" id="KW-0460">Magnesium</keyword>
<organism evidence="18 19">
    <name type="scientific">Eiseniibacteriota bacterium</name>
    <dbReference type="NCBI Taxonomy" id="2212470"/>
    <lineage>
        <taxon>Bacteria</taxon>
        <taxon>Candidatus Eiseniibacteriota</taxon>
    </lineage>
</organism>
<dbReference type="CDD" id="cd03353">
    <property type="entry name" value="LbH_GlmU_C"/>
    <property type="match status" value="1"/>
</dbReference>
<sequence>LMDAGVSILDPDGTYVDADVKVGRDTLLYPGTILEGDTIIGEGCRIGPGTRIVSSTLANGVEVLDYCVIRQARLGRGVRVGPFAHLRPETDLAEEVRIGNFVETKKSKIGRGSKANHLAYLGDSEIGAGVNVGAGTITCNYDGEKKHKTVLEDDVFIGSDSQLVAPVKVHRGAYVGAGSTITKDVPPYSLAIARGRQVVVENWVKRRKKKRR</sequence>
<comment type="function">
    <text evidence="16">Catalyzes the last two sequential reactions in the de novo biosynthetic pathway for UDP-N-acetylglucosamine (UDP-GlcNAc). The C-terminal domain catalyzes the transfer of acetyl group from acetyl coenzyme A to glucosamine-1-phosphate (GlcN-1-P) to produce N-acetylglucosamine-1-phosphate (GlcNAc-1-P), which is converted into UDP-GlcNAc by the transfer of uridine 5-monophosphate (from uridine 5-triphosphate), a reaction catalyzed by the N-terminal domain.</text>
</comment>
<evidence type="ECO:0000256" key="16">
    <source>
        <dbReference type="ARBA" id="ARBA00049628"/>
    </source>
</evidence>
<comment type="similarity">
    <text evidence="3">In the C-terminal section; belongs to the transferase hexapeptide repeat family.</text>
</comment>
<dbReference type="GO" id="GO:0019134">
    <property type="term" value="F:glucosamine-1-phosphate N-acetyltransferase activity"/>
    <property type="evidence" value="ECO:0007669"/>
    <property type="project" value="UniProtKB-EC"/>
</dbReference>
<dbReference type="InterPro" id="IPR038009">
    <property type="entry name" value="GlmU_C_LbH"/>
</dbReference>
<keyword evidence="13" id="KW-0961">Cell wall biogenesis/degradation</keyword>
<evidence type="ECO:0000256" key="11">
    <source>
        <dbReference type="ARBA" id="ARBA00022984"/>
    </source>
</evidence>
<dbReference type="Proteomes" id="UP000319829">
    <property type="component" value="Unassembled WGS sequence"/>
</dbReference>
<evidence type="ECO:0000256" key="8">
    <source>
        <dbReference type="ARBA" id="ARBA00022723"/>
    </source>
</evidence>
<keyword evidence="12" id="KW-0012">Acyltransferase</keyword>
<name>A0A538SLF1_UNCEI</name>
<comment type="catalytic activity">
    <reaction evidence="15">
        <text>N-acetyl-alpha-D-glucosamine 1-phosphate + UTP + H(+) = UDP-N-acetyl-alpha-D-glucosamine + diphosphate</text>
        <dbReference type="Rhea" id="RHEA:13509"/>
        <dbReference type="ChEBI" id="CHEBI:15378"/>
        <dbReference type="ChEBI" id="CHEBI:33019"/>
        <dbReference type="ChEBI" id="CHEBI:46398"/>
        <dbReference type="ChEBI" id="CHEBI:57705"/>
        <dbReference type="ChEBI" id="CHEBI:57776"/>
        <dbReference type="EC" id="2.7.7.23"/>
    </reaction>
</comment>
<dbReference type="InterPro" id="IPR001451">
    <property type="entry name" value="Hexapep"/>
</dbReference>
<dbReference type="PANTHER" id="PTHR43584">
    <property type="entry name" value="NUCLEOTIDYL TRANSFERASE"/>
    <property type="match status" value="1"/>
</dbReference>
<dbReference type="InterPro" id="IPR011004">
    <property type="entry name" value="Trimer_LpxA-like_sf"/>
</dbReference>
<evidence type="ECO:0000256" key="7">
    <source>
        <dbReference type="ARBA" id="ARBA00022695"/>
    </source>
</evidence>
<evidence type="ECO:0000256" key="6">
    <source>
        <dbReference type="ARBA" id="ARBA00022679"/>
    </source>
</evidence>
<evidence type="ECO:0000256" key="12">
    <source>
        <dbReference type="ARBA" id="ARBA00023315"/>
    </source>
</evidence>
<keyword evidence="8" id="KW-0479">Metal-binding</keyword>
<reference evidence="18 19" key="1">
    <citation type="journal article" date="2019" name="Nat. Microbiol.">
        <title>Mediterranean grassland soil C-N compound turnover is dependent on rainfall and depth, and is mediated by genomically divergent microorganisms.</title>
        <authorList>
            <person name="Diamond S."/>
            <person name="Andeer P.F."/>
            <person name="Li Z."/>
            <person name="Crits-Christoph A."/>
            <person name="Burstein D."/>
            <person name="Anantharaman K."/>
            <person name="Lane K.R."/>
            <person name="Thomas B.C."/>
            <person name="Pan C."/>
            <person name="Northen T.R."/>
            <person name="Banfield J.F."/>
        </authorList>
    </citation>
    <scope>NUCLEOTIDE SEQUENCE [LARGE SCALE GENOMIC DNA]</scope>
    <source>
        <strain evidence="18">WS_4</strain>
    </source>
</reference>
<comment type="similarity">
    <text evidence="4">In the N-terminal section; belongs to the N-acetylglucosamine-1-phosphate uridyltransferase family.</text>
</comment>
<comment type="caution">
    <text evidence="18">The sequence shown here is derived from an EMBL/GenBank/DDBJ whole genome shotgun (WGS) entry which is preliminary data.</text>
</comment>
<comment type="cofactor">
    <cofactor evidence="1">
        <name>Mg(2+)</name>
        <dbReference type="ChEBI" id="CHEBI:18420"/>
    </cofactor>
</comment>
<dbReference type="InterPro" id="IPR050065">
    <property type="entry name" value="GlmU-like"/>
</dbReference>
<dbReference type="SUPFAM" id="SSF51161">
    <property type="entry name" value="Trimeric LpxA-like enzymes"/>
    <property type="match status" value="1"/>
</dbReference>
<keyword evidence="5" id="KW-0963">Cytoplasm</keyword>
<evidence type="ECO:0000256" key="4">
    <source>
        <dbReference type="ARBA" id="ARBA00007947"/>
    </source>
</evidence>
<comment type="subcellular location">
    <subcellularLocation>
        <location evidence="2">Cytoplasm</location>
    </subcellularLocation>
</comment>
<evidence type="ECO:0000256" key="9">
    <source>
        <dbReference type="ARBA" id="ARBA00022842"/>
    </source>
</evidence>
<dbReference type="GO" id="GO:0003977">
    <property type="term" value="F:UDP-N-acetylglucosamine diphosphorylase activity"/>
    <property type="evidence" value="ECO:0007669"/>
    <property type="project" value="UniProtKB-EC"/>
</dbReference>
<keyword evidence="7" id="KW-0548">Nucleotidyltransferase</keyword>
<evidence type="ECO:0000256" key="3">
    <source>
        <dbReference type="ARBA" id="ARBA00007707"/>
    </source>
</evidence>
<evidence type="ECO:0000256" key="5">
    <source>
        <dbReference type="ARBA" id="ARBA00022490"/>
    </source>
</evidence>
<evidence type="ECO:0000256" key="2">
    <source>
        <dbReference type="ARBA" id="ARBA00004496"/>
    </source>
</evidence>
<evidence type="ECO:0000256" key="10">
    <source>
        <dbReference type="ARBA" id="ARBA00022960"/>
    </source>
</evidence>
<protein>
    <submittedName>
        <fullName evidence="18">Bifunctional UDP-N-acetylglucosamine diphosphorylase/glucosamine-1-phosphate N-acetyltransferase GlmU</fullName>
    </submittedName>
</protein>
<accession>A0A538SLF1</accession>
<dbReference type="GO" id="GO:0071555">
    <property type="term" value="P:cell wall organization"/>
    <property type="evidence" value="ECO:0007669"/>
    <property type="project" value="UniProtKB-KW"/>
</dbReference>
<keyword evidence="10" id="KW-0133">Cell shape</keyword>
<dbReference type="GO" id="GO:0009252">
    <property type="term" value="P:peptidoglycan biosynthetic process"/>
    <property type="evidence" value="ECO:0007669"/>
    <property type="project" value="UniProtKB-KW"/>
</dbReference>
<dbReference type="Pfam" id="PF25087">
    <property type="entry name" value="GMPPB_C"/>
    <property type="match status" value="1"/>
</dbReference>
<dbReference type="Pfam" id="PF00132">
    <property type="entry name" value="Hexapep"/>
    <property type="match status" value="1"/>
</dbReference>
<keyword evidence="6 18" id="KW-0808">Transferase</keyword>
<gene>
    <name evidence="18" type="primary">glmU</name>
    <name evidence="18" type="ORF">E6K74_12585</name>
</gene>
<dbReference type="AlphaFoldDB" id="A0A538SLF1"/>
<dbReference type="GO" id="GO:0005737">
    <property type="term" value="C:cytoplasm"/>
    <property type="evidence" value="ECO:0007669"/>
    <property type="project" value="UniProtKB-SubCell"/>
</dbReference>
<dbReference type="PANTHER" id="PTHR43584:SF3">
    <property type="entry name" value="BIFUNCTIONAL PROTEIN GLMU"/>
    <property type="match status" value="1"/>
</dbReference>
<evidence type="ECO:0000313" key="19">
    <source>
        <dbReference type="Proteomes" id="UP000319829"/>
    </source>
</evidence>
<evidence type="ECO:0000256" key="1">
    <source>
        <dbReference type="ARBA" id="ARBA00001946"/>
    </source>
</evidence>
<keyword evidence="11" id="KW-0573">Peptidoglycan synthesis</keyword>
<proteinExistence type="inferred from homology"/>
<feature type="domain" description="Mannose-1-phosphate guanyltransferase C-terminal" evidence="17">
    <location>
        <begin position="17"/>
        <end position="104"/>
    </location>
</feature>
<evidence type="ECO:0000256" key="13">
    <source>
        <dbReference type="ARBA" id="ARBA00023316"/>
    </source>
</evidence>
<feature type="non-terminal residue" evidence="18">
    <location>
        <position position="1"/>
    </location>
</feature>
<dbReference type="GO" id="GO:0008360">
    <property type="term" value="P:regulation of cell shape"/>
    <property type="evidence" value="ECO:0007669"/>
    <property type="project" value="UniProtKB-KW"/>
</dbReference>
<dbReference type="EMBL" id="VBOU01000109">
    <property type="protein sequence ID" value="TMQ52208.1"/>
    <property type="molecule type" value="Genomic_DNA"/>
</dbReference>
<dbReference type="InterPro" id="IPR056729">
    <property type="entry name" value="GMPPB_C"/>
</dbReference>
<comment type="catalytic activity">
    <reaction evidence="14">
        <text>alpha-D-glucosamine 1-phosphate + acetyl-CoA = N-acetyl-alpha-D-glucosamine 1-phosphate + CoA + H(+)</text>
        <dbReference type="Rhea" id="RHEA:13725"/>
        <dbReference type="ChEBI" id="CHEBI:15378"/>
        <dbReference type="ChEBI" id="CHEBI:57287"/>
        <dbReference type="ChEBI" id="CHEBI:57288"/>
        <dbReference type="ChEBI" id="CHEBI:57776"/>
        <dbReference type="ChEBI" id="CHEBI:58516"/>
        <dbReference type="EC" id="2.3.1.157"/>
    </reaction>
</comment>
<dbReference type="GO" id="GO:0046872">
    <property type="term" value="F:metal ion binding"/>
    <property type="evidence" value="ECO:0007669"/>
    <property type="project" value="UniProtKB-KW"/>
</dbReference>
<dbReference type="GO" id="GO:0006048">
    <property type="term" value="P:UDP-N-acetylglucosamine biosynthetic process"/>
    <property type="evidence" value="ECO:0007669"/>
    <property type="project" value="InterPro"/>
</dbReference>
<evidence type="ECO:0000259" key="17">
    <source>
        <dbReference type="Pfam" id="PF25087"/>
    </source>
</evidence>
<evidence type="ECO:0000256" key="15">
    <source>
        <dbReference type="ARBA" id="ARBA00048493"/>
    </source>
</evidence>
<dbReference type="Gene3D" id="2.160.10.10">
    <property type="entry name" value="Hexapeptide repeat proteins"/>
    <property type="match status" value="1"/>
</dbReference>
<evidence type="ECO:0000256" key="14">
    <source>
        <dbReference type="ARBA" id="ARBA00048247"/>
    </source>
</evidence>